<dbReference type="Gene3D" id="1.20.140.10">
    <property type="entry name" value="Butyryl-CoA Dehydrogenase, subunit A, domain 3"/>
    <property type="match status" value="1"/>
</dbReference>
<dbReference type="GO" id="GO:0003995">
    <property type="term" value="F:acyl-CoA dehydrogenase activity"/>
    <property type="evidence" value="ECO:0007669"/>
    <property type="project" value="TreeGrafter"/>
</dbReference>
<dbReference type="AlphaFoldDB" id="A0A3G8JJY5"/>
<protein>
    <submittedName>
        <fullName evidence="8">Acyl-CoA dehydrogenase FadE34</fullName>
        <ecNumber evidence="8">1.3.99.-</ecNumber>
    </submittedName>
</protein>
<evidence type="ECO:0000256" key="5">
    <source>
        <dbReference type="ARBA" id="ARBA00023002"/>
    </source>
</evidence>
<feature type="domain" description="Acyl-CoA dehydrogenase/oxidase C-terminal" evidence="6">
    <location>
        <begin position="190"/>
        <end position="322"/>
    </location>
</feature>
<evidence type="ECO:0000313" key="9">
    <source>
        <dbReference type="Proteomes" id="UP000271469"/>
    </source>
</evidence>
<gene>
    <name evidence="8" type="ORF">D7316_01993</name>
</gene>
<feature type="domain" description="Acyl-CoA dehydrogenase/oxidase N-terminal" evidence="7">
    <location>
        <begin position="6"/>
        <end position="101"/>
    </location>
</feature>
<proteinExistence type="inferred from homology"/>
<sequence>MDFELSDEQEMLRDVSRSMLSAHCTPELVREVSTTGRDLDDKLWQRGTEIGWTGLAVPESHGGADAGLVELCLIAEEIGRAAAPGPWVDTALAAYVAHRGGAPDDVVDGLASGGRRAAVVIDHALVQAAAAVDWFLIVDDAQVRLVEADSSTTRRRRTLDESRGFYAIGDIADGGHLLDVDAQSVRDAAAVLVAADALGVGERLLQMTVDYAKVREQFGRPIGSFQVIKHKAADMLIALRGVRAATYYAAMTFDAGLTEASSAASVAKAFAAEKVPAIAGEALQTHGGIGFTWEHDLHLYLRRAKVDEVLCGDAAFHHDRMAQLPG</sequence>
<keyword evidence="3" id="KW-0285">Flavoprotein</keyword>
<dbReference type="KEGG" id="gom:D7316_01993"/>
<keyword evidence="9" id="KW-1185">Reference proteome</keyword>
<evidence type="ECO:0000256" key="2">
    <source>
        <dbReference type="ARBA" id="ARBA00009347"/>
    </source>
</evidence>
<keyword evidence="4" id="KW-0274">FAD</keyword>
<dbReference type="InterPro" id="IPR036250">
    <property type="entry name" value="AcylCo_DH-like_C"/>
</dbReference>
<evidence type="ECO:0000256" key="1">
    <source>
        <dbReference type="ARBA" id="ARBA00001974"/>
    </source>
</evidence>
<comment type="cofactor">
    <cofactor evidence="1">
        <name>FAD</name>
        <dbReference type="ChEBI" id="CHEBI:57692"/>
    </cofactor>
</comment>
<dbReference type="EC" id="1.3.99.-" evidence="8"/>
<dbReference type="PANTHER" id="PTHR43884:SF20">
    <property type="entry name" value="ACYL-COA DEHYDROGENASE FADE28"/>
    <property type="match status" value="1"/>
</dbReference>
<dbReference type="SUPFAM" id="SSF56645">
    <property type="entry name" value="Acyl-CoA dehydrogenase NM domain-like"/>
    <property type="match status" value="1"/>
</dbReference>
<dbReference type="SUPFAM" id="SSF47203">
    <property type="entry name" value="Acyl-CoA dehydrogenase C-terminal domain-like"/>
    <property type="match status" value="1"/>
</dbReference>
<evidence type="ECO:0000259" key="7">
    <source>
        <dbReference type="Pfam" id="PF02771"/>
    </source>
</evidence>
<evidence type="ECO:0000259" key="6">
    <source>
        <dbReference type="Pfam" id="PF00441"/>
    </source>
</evidence>
<evidence type="ECO:0000256" key="3">
    <source>
        <dbReference type="ARBA" id="ARBA00022630"/>
    </source>
</evidence>
<dbReference type="OrthoDB" id="8677713at2"/>
<dbReference type="RefSeq" id="WP_124708118.1">
    <property type="nucleotide sequence ID" value="NZ_CP033972.1"/>
</dbReference>
<dbReference type="Proteomes" id="UP000271469">
    <property type="component" value="Chromosome"/>
</dbReference>
<name>A0A3G8JJY5_9ACTN</name>
<dbReference type="PANTHER" id="PTHR43884">
    <property type="entry name" value="ACYL-COA DEHYDROGENASE"/>
    <property type="match status" value="1"/>
</dbReference>
<dbReference type="GO" id="GO:0050660">
    <property type="term" value="F:flavin adenine dinucleotide binding"/>
    <property type="evidence" value="ECO:0007669"/>
    <property type="project" value="InterPro"/>
</dbReference>
<reference evidence="8 9" key="1">
    <citation type="submission" date="2018-11" db="EMBL/GenBank/DDBJ databases">
        <title>Gordonia insulae sp. nov., isolated from an island soil.</title>
        <authorList>
            <person name="Kim Y.S."/>
            <person name="Kim S.B."/>
        </authorList>
    </citation>
    <scope>NUCLEOTIDE SEQUENCE [LARGE SCALE GENOMIC DNA]</scope>
    <source>
        <strain evidence="8 9">MMS17-SY073</strain>
    </source>
</reference>
<dbReference type="EMBL" id="CP033972">
    <property type="protein sequence ID" value="AZG45397.1"/>
    <property type="molecule type" value="Genomic_DNA"/>
</dbReference>
<dbReference type="Pfam" id="PF00441">
    <property type="entry name" value="Acyl-CoA_dh_1"/>
    <property type="match status" value="1"/>
</dbReference>
<evidence type="ECO:0000256" key="4">
    <source>
        <dbReference type="ARBA" id="ARBA00022827"/>
    </source>
</evidence>
<dbReference type="InterPro" id="IPR009075">
    <property type="entry name" value="AcylCo_DH/oxidase_C"/>
</dbReference>
<comment type="similarity">
    <text evidence="2">Belongs to the acyl-CoA dehydrogenase family.</text>
</comment>
<dbReference type="InterPro" id="IPR037069">
    <property type="entry name" value="AcylCoA_DH/ox_N_sf"/>
</dbReference>
<keyword evidence="5 8" id="KW-0560">Oxidoreductase</keyword>
<dbReference type="Gene3D" id="1.10.540.10">
    <property type="entry name" value="Acyl-CoA dehydrogenase/oxidase, N-terminal domain"/>
    <property type="match status" value="1"/>
</dbReference>
<evidence type="ECO:0000313" key="8">
    <source>
        <dbReference type="EMBL" id="AZG45397.1"/>
    </source>
</evidence>
<dbReference type="InterPro" id="IPR009100">
    <property type="entry name" value="AcylCoA_DH/oxidase_NM_dom_sf"/>
</dbReference>
<organism evidence="8 9">
    <name type="scientific">Gordonia insulae</name>
    <dbReference type="NCBI Taxonomy" id="2420509"/>
    <lineage>
        <taxon>Bacteria</taxon>
        <taxon>Bacillati</taxon>
        <taxon>Actinomycetota</taxon>
        <taxon>Actinomycetes</taxon>
        <taxon>Mycobacteriales</taxon>
        <taxon>Gordoniaceae</taxon>
        <taxon>Gordonia</taxon>
    </lineage>
</organism>
<dbReference type="Pfam" id="PF02771">
    <property type="entry name" value="Acyl-CoA_dh_N"/>
    <property type="match status" value="1"/>
</dbReference>
<dbReference type="InterPro" id="IPR013786">
    <property type="entry name" value="AcylCoA_DH/ox_N"/>
</dbReference>
<accession>A0A3G8JJY5</accession>